<reference evidence="2 3" key="1">
    <citation type="journal article" date="2019" name="Emerg. Microbes Infect.">
        <title>Comprehensive subspecies identification of 175 nontuberculous mycobacteria species based on 7547 genomic profiles.</title>
        <authorList>
            <person name="Matsumoto Y."/>
            <person name="Kinjo T."/>
            <person name="Motooka D."/>
            <person name="Nabeya D."/>
            <person name="Jung N."/>
            <person name="Uechi K."/>
            <person name="Horii T."/>
            <person name="Iida T."/>
            <person name="Fujita J."/>
            <person name="Nakamura S."/>
        </authorList>
    </citation>
    <scope>NUCLEOTIDE SEQUENCE [LARGE SCALE GENOMIC DNA]</scope>
    <source>
        <strain evidence="2 3">JCM 18565</strain>
    </source>
</reference>
<proteinExistence type="predicted"/>
<dbReference type="EMBL" id="BLKX01000001">
    <property type="protein sequence ID" value="GFG77631.1"/>
    <property type="molecule type" value="Genomic_DNA"/>
</dbReference>
<sequence length="68" mass="7286">MDPGIVADVDDGVQFVAGILALSKLAQAEQPLHSEQEAGAPDAPDQNSDFHTRTVPARRDTLGWGESW</sequence>
<feature type="compositionally biased region" description="Basic and acidic residues" evidence="1">
    <location>
        <begin position="48"/>
        <end position="61"/>
    </location>
</feature>
<organism evidence="2 3">
    <name type="scientific">Mycobacterium paragordonae</name>
    <dbReference type="NCBI Taxonomy" id="1389713"/>
    <lineage>
        <taxon>Bacteria</taxon>
        <taxon>Bacillati</taxon>
        <taxon>Actinomycetota</taxon>
        <taxon>Actinomycetes</taxon>
        <taxon>Mycobacteriales</taxon>
        <taxon>Mycobacteriaceae</taxon>
        <taxon>Mycobacterium</taxon>
    </lineage>
</organism>
<gene>
    <name evidence="2" type="ORF">MPRG_09070</name>
</gene>
<evidence type="ECO:0000256" key="1">
    <source>
        <dbReference type="SAM" id="MobiDB-lite"/>
    </source>
</evidence>
<evidence type="ECO:0000313" key="3">
    <source>
        <dbReference type="Proteomes" id="UP000465240"/>
    </source>
</evidence>
<accession>A0ABQ1BZN3</accession>
<feature type="region of interest" description="Disordered" evidence="1">
    <location>
        <begin position="29"/>
        <end position="68"/>
    </location>
</feature>
<protein>
    <submittedName>
        <fullName evidence="2">Uncharacterized protein</fullName>
    </submittedName>
</protein>
<keyword evidence="3" id="KW-1185">Reference proteome</keyword>
<comment type="caution">
    <text evidence="2">The sequence shown here is derived from an EMBL/GenBank/DDBJ whole genome shotgun (WGS) entry which is preliminary data.</text>
</comment>
<dbReference type="Proteomes" id="UP000465240">
    <property type="component" value="Unassembled WGS sequence"/>
</dbReference>
<name>A0ABQ1BZN3_9MYCO</name>
<evidence type="ECO:0000313" key="2">
    <source>
        <dbReference type="EMBL" id="GFG77631.1"/>
    </source>
</evidence>